<evidence type="ECO:0000313" key="1">
    <source>
        <dbReference type="EMBL" id="EKX33244.1"/>
    </source>
</evidence>
<reference evidence="1 3" key="1">
    <citation type="journal article" date="2012" name="Nature">
        <title>Algal genomes reveal evolutionary mosaicism and the fate of nucleomorphs.</title>
        <authorList>
            <consortium name="DOE Joint Genome Institute"/>
            <person name="Curtis B.A."/>
            <person name="Tanifuji G."/>
            <person name="Burki F."/>
            <person name="Gruber A."/>
            <person name="Irimia M."/>
            <person name="Maruyama S."/>
            <person name="Arias M.C."/>
            <person name="Ball S.G."/>
            <person name="Gile G.H."/>
            <person name="Hirakawa Y."/>
            <person name="Hopkins J.F."/>
            <person name="Kuo A."/>
            <person name="Rensing S.A."/>
            <person name="Schmutz J."/>
            <person name="Symeonidi A."/>
            <person name="Elias M."/>
            <person name="Eveleigh R.J."/>
            <person name="Herman E.K."/>
            <person name="Klute M.J."/>
            <person name="Nakayama T."/>
            <person name="Obornik M."/>
            <person name="Reyes-Prieto A."/>
            <person name="Armbrust E.V."/>
            <person name="Aves S.J."/>
            <person name="Beiko R.G."/>
            <person name="Coutinho P."/>
            <person name="Dacks J.B."/>
            <person name="Durnford D.G."/>
            <person name="Fast N.M."/>
            <person name="Green B.R."/>
            <person name="Grisdale C.J."/>
            <person name="Hempel F."/>
            <person name="Henrissat B."/>
            <person name="Hoppner M.P."/>
            <person name="Ishida K."/>
            <person name="Kim E."/>
            <person name="Koreny L."/>
            <person name="Kroth P.G."/>
            <person name="Liu Y."/>
            <person name="Malik S.B."/>
            <person name="Maier U.G."/>
            <person name="McRose D."/>
            <person name="Mock T."/>
            <person name="Neilson J.A."/>
            <person name="Onodera N.T."/>
            <person name="Poole A.M."/>
            <person name="Pritham E.J."/>
            <person name="Richards T.A."/>
            <person name="Rocap G."/>
            <person name="Roy S.W."/>
            <person name="Sarai C."/>
            <person name="Schaack S."/>
            <person name="Shirato S."/>
            <person name="Slamovits C.H."/>
            <person name="Spencer D.F."/>
            <person name="Suzuki S."/>
            <person name="Worden A.Z."/>
            <person name="Zauner S."/>
            <person name="Barry K."/>
            <person name="Bell C."/>
            <person name="Bharti A.K."/>
            <person name="Crow J.A."/>
            <person name="Grimwood J."/>
            <person name="Kramer R."/>
            <person name="Lindquist E."/>
            <person name="Lucas S."/>
            <person name="Salamov A."/>
            <person name="McFadden G.I."/>
            <person name="Lane C.E."/>
            <person name="Keeling P.J."/>
            <person name="Gray M.W."/>
            <person name="Grigoriev I.V."/>
            <person name="Archibald J.M."/>
        </authorList>
    </citation>
    <scope>NUCLEOTIDE SEQUENCE</scope>
    <source>
        <strain evidence="1 3">CCMP2712</strain>
    </source>
</reference>
<reference evidence="2" key="3">
    <citation type="submission" date="2016-03" db="UniProtKB">
        <authorList>
            <consortium name="EnsemblProtists"/>
        </authorList>
    </citation>
    <scope>IDENTIFICATION</scope>
</reference>
<dbReference type="GeneID" id="17289996"/>
<gene>
    <name evidence="1" type="ORF">GUITHDRAFT_148043</name>
</gene>
<accession>L1IBF3</accession>
<dbReference type="PaxDb" id="55529-EKX33244"/>
<dbReference type="Proteomes" id="UP000011087">
    <property type="component" value="Unassembled WGS sequence"/>
</dbReference>
<dbReference type="AlphaFoldDB" id="L1IBF3"/>
<dbReference type="KEGG" id="gtt:GUITHDRAFT_148043"/>
<organism evidence="1">
    <name type="scientific">Guillardia theta (strain CCMP2712)</name>
    <name type="common">Cryptophyte</name>
    <dbReference type="NCBI Taxonomy" id="905079"/>
    <lineage>
        <taxon>Eukaryota</taxon>
        <taxon>Cryptophyceae</taxon>
        <taxon>Pyrenomonadales</taxon>
        <taxon>Geminigeraceae</taxon>
        <taxon>Guillardia</taxon>
    </lineage>
</organism>
<dbReference type="EnsemblProtists" id="EKX33244">
    <property type="protein sequence ID" value="EKX33244"/>
    <property type="gene ID" value="GUITHDRAFT_148043"/>
</dbReference>
<dbReference type="EMBL" id="JH993149">
    <property type="protein sequence ID" value="EKX33244.1"/>
    <property type="molecule type" value="Genomic_DNA"/>
</dbReference>
<evidence type="ECO:0000313" key="2">
    <source>
        <dbReference type="EnsemblProtists" id="EKX33244"/>
    </source>
</evidence>
<keyword evidence="3" id="KW-1185">Reference proteome</keyword>
<dbReference type="RefSeq" id="XP_005820224.1">
    <property type="nucleotide sequence ID" value="XM_005820167.1"/>
</dbReference>
<reference evidence="3" key="2">
    <citation type="submission" date="2012-11" db="EMBL/GenBank/DDBJ databases">
        <authorList>
            <person name="Kuo A."/>
            <person name="Curtis B.A."/>
            <person name="Tanifuji G."/>
            <person name="Burki F."/>
            <person name="Gruber A."/>
            <person name="Irimia M."/>
            <person name="Maruyama S."/>
            <person name="Arias M.C."/>
            <person name="Ball S.G."/>
            <person name="Gile G.H."/>
            <person name="Hirakawa Y."/>
            <person name="Hopkins J.F."/>
            <person name="Rensing S.A."/>
            <person name="Schmutz J."/>
            <person name="Symeonidi A."/>
            <person name="Elias M."/>
            <person name="Eveleigh R.J."/>
            <person name="Herman E.K."/>
            <person name="Klute M.J."/>
            <person name="Nakayama T."/>
            <person name="Obornik M."/>
            <person name="Reyes-Prieto A."/>
            <person name="Armbrust E.V."/>
            <person name="Aves S.J."/>
            <person name="Beiko R.G."/>
            <person name="Coutinho P."/>
            <person name="Dacks J.B."/>
            <person name="Durnford D.G."/>
            <person name="Fast N.M."/>
            <person name="Green B.R."/>
            <person name="Grisdale C."/>
            <person name="Hempe F."/>
            <person name="Henrissat B."/>
            <person name="Hoppner M.P."/>
            <person name="Ishida K.-I."/>
            <person name="Kim E."/>
            <person name="Koreny L."/>
            <person name="Kroth P.G."/>
            <person name="Liu Y."/>
            <person name="Malik S.-B."/>
            <person name="Maier U.G."/>
            <person name="McRose D."/>
            <person name="Mock T."/>
            <person name="Neilson J.A."/>
            <person name="Onodera N.T."/>
            <person name="Poole A.M."/>
            <person name="Pritham E.J."/>
            <person name="Richards T.A."/>
            <person name="Rocap G."/>
            <person name="Roy S.W."/>
            <person name="Sarai C."/>
            <person name="Schaack S."/>
            <person name="Shirato S."/>
            <person name="Slamovits C.H."/>
            <person name="Spencer D.F."/>
            <person name="Suzuki S."/>
            <person name="Worden A.Z."/>
            <person name="Zauner S."/>
            <person name="Barry K."/>
            <person name="Bell C."/>
            <person name="Bharti A.K."/>
            <person name="Crow J.A."/>
            <person name="Grimwood J."/>
            <person name="Kramer R."/>
            <person name="Lindquist E."/>
            <person name="Lucas S."/>
            <person name="Salamov A."/>
            <person name="McFadden G.I."/>
            <person name="Lane C.E."/>
            <person name="Keeling P.J."/>
            <person name="Gray M.W."/>
            <person name="Grigoriev I.V."/>
            <person name="Archibald J.M."/>
        </authorList>
    </citation>
    <scope>NUCLEOTIDE SEQUENCE</scope>
    <source>
        <strain evidence="3">CCMP2712</strain>
    </source>
</reference>
<name>L1IBF3_GUITC</name>
<proteinExistence type="predicted"/>
<dbReference type="HOGENOM" id="CLU_1457104_0_0_1"/>
<sequence>MSEDPSFFHVLVPDPKLPRTLFLEELSTSNHLFDLGRRREKEEEEETEPAPQVVVSEFRRVYSQGDNVVVIAFDKFATPATAWCPRCSIQKEKPTWRIFDRIAGGTVHNTAYMPAFSEEDGKLHSDRDLMILYELNFNSFLETQDIRMAYSSAEAMQELSGRRNLFFLDHEAMMAGSGLYIVSDFC</sequence>
<evidence type="ECO:0000313" key="3">
    <source>
        <dbReference type="Proteomes" id="UP000011087"/>
    </source>
</evidence>
<protein>
    <submittedName>
        <fullName evidence="1 2">Uncharacterized protein</fullName>
    </submittedName>
</protein>